<gene>
    <name evidence="1" type="ORF">CEXT_182841</name>
</gene>
<evidence type="ECO:0000313" key="1">
    <source>
        <dbReference type="EMBL" id="GIY24833.1"/>
    </source>
</evidence>
<accession>A0AAV4RRC4</accession>
<proteinExistence type="predicted"/>
<dbReference type="AlphaFoldDB" id="A0AAV4RRC4"/>
<sequence length="176" mass="20511">MILTSRRQSIFVQIHSIIFSFDSPGDKSIFSSVVLPPWSRKVIDRCDALPLSSPFDVIPHELLKEPGRSTNMCELISNITFVTSCKLEEKHWTLKEYPFALIFKESLKMIKEAFQASQKTKDLEWPNKSEAIDFPQWCEDCGEKERTSFSWYSTIGGQLLRRWFIGKYVNHRKVTN</sequence>
<evidence type="ECO:0000313" key="2">
    <source>
        <dbReference type="Proteomes" id="UP001054945"/>
    </source>
</evidence>
<reference evidence="1 2" key="1">
    <citation type="submission" date="2021-06" db="EMBL/GenBank/DDBJ databases">
        <title>Caerostris extrusa draft genome.</title>
        <authorList>
            <person name="Kono N."/>
            <person name="Arakawa K."/>
        </authorList>
    </citation>
    <scope>NUCLEOTIDE SEQUENCE [LARGE SCALE GENOMIC DNA]</scope>
</reference>
<comment type="caution">
    <text evidence="1">The sequence shown here is derived from an EMBL/GenBank/DDBJ whole genome shotgun (WGS) entry which is preliminary data.</text>
</comment>
<name>A0AAV4RRC4_CAEEX</name>
<dbReference type="Proteomes" id="UP001054945">
    <property type="component" value="Unassembled WGS sequence"/>
</dbReference>
<dbReference type="EMBL" id="BPLR01008457">
    <property type="protein sequence ID" value="GIY24833.1"/>
    <property type="molecule type" value="Genomic_DNA"/>
</dbReference>
<keyword evidence="2" id="KW-1185">Reference proteome</keyword>
<protein>
    <submittedName>
        <fullName evidence="1">Uncharacterized protein</fullName>
    </submittedName>
</protein>
<organism evidence="1 2">
    <name type="scientific">Caerostris extrusa</name>
    <name type="common">Bark spider</name>
    <name type="synonym">Caerostris bankana</name>
    <dbReference type="NCBI Taxonomy" id="172846"/>
    <lineage>
        <taxon>Eukaryota</taxon>
        <taxon>Metazoa</taxon>
        <taxon>Ecdysozoa</taxon>
        <taxon>Arthropoda</taxon>
        <taxon>Chelicerata</taxon>
        <taxon>Arachnida</taxon>
        <taxon>Araneae</taxon>
        <taxon>Araneomorphae</taxon>
        <taxon>Entelegynae</taxon>
        <taxon>Araneoidea</taxon>
        <taxon>Araneidae</taxon>
        <taxon>Caerostris</taxon>
    </lineage>
</organism>